<dbReference type="GO" id="GO:0006071">
    <property type="term" value="P:glycerol metabolic process"/>
    <property type="evidence" value="ECO:0007669"/>
    <property type="project" value="UniProtKB-KW"/>
</dbReference>
<dbReference type="PANTHER" id="PTHR43620">
    <property type="entry name" value="GLYCEROPHOSPHORYL DIESTER PHOSPHODIESTERASE"/>
    <property type="match status" value="1"/>
</dbReference>
<evidence type="ECO:0000256" key="2">
    <source>
        <dbReference type="ARBA" id="ARBA00012247"/>
    </source>
</evidence>
<name>A0A1H3IJ69_9RHOB</name>
<evidence type="ECO:0000256" key="4">
    <source>
        <dbReference type="ARBA" id="ARBA00022798"/>
    </source>
</evidence>
<gene>
    <name evidence="9" type="ORF">SAMN05444340_105106</name>
</gene>
<dbReference type="SUPFAM" id="SSF51695">
    <property type="entry name" value="PLC-like phosphodiesterases"/>
    <property type="match status" value="1"/>
</dbReference>
<dbReference type="GO" id="GO:0008889">
    <property type="term" value="F:glycerophosphodiester phosphodiesterase activity"/>
    <property type="evidence" value="ECO:0007669"/>
    <property type="project" value="UniProtKB-EC"/>
</dbReference>
<evidence type="ECO:0000256" key="3">
    <source>
        <dbReference type="ARBA" id="ARBA00022729"/>
    </source>
</evidence>
<protein>
    <recommendedName>
        <fullName evidence="2">glycerophosphodiester phosphodiesterase</fullName>
        <ecNumber evidence="2">3.1.4.46</ecNumber>
    </recommendedName>
</protein>
<dbReference type="AlphaFoldDB" id="A0A1H3IJ69"/>
<dbReference type="GO" id="GO:0006629">
    <property type="term" value="P:lipid metabolic process"/>
    <property type="evidence" value="ECO:0007669"/>
    <property type="project" value="InterPro"/>
</dbReference>
<evidence type="ECO:0000256" key="6">
    <source>
        <dbReference type="ARBA" id="ARBA00047512"/>
    </source>
</evidence>
<comment type="catalytic activity">
    <reaction evidence="6">
        <text>a sn-glycero-3-phosphodiester + H2O = an alcohol + sn-glycerol 3-phosphate + H(+)</text>
        <dbReference type="Rhea" id="RHEA:12969"/>
        <dbReference type="ChEBI" id="CHEBI:15377"/>
        <dbReference type="ChEBI" id="CHEBI:15378"/>
        <dbReference type="ChEBI" id="CHEBI:30879"/>
        <dbReference type="ChEBI" id="CHEBI:57597"/>
        <dbReference type="ChEBI" id="CHEBI:83408"/>
        <dbReference type="EC" id="3.1.4.46"/>
    </reaction>
</comment>
<keyword evidence="4" id="KW-0319">Glycerol metabolism</keyword>
<keyword evidence="3 7" id="KW-0732">Signal</keyword>
<dbReference type="RefSeq" id="WP_425429281.1">
    <property type="nucleotide sequence ID" value="NZ_FNPF01000005.1"/>
</dbReference>
<dbReference type="Gene3D" id="3.20.20.190">
    <property type="entry name" value="Phosphatidylinositol (PI) phosphodiesterase"/>
    <property type="match status" value="1"/>
</dbReference>
<dbReference type="Proteomes" id="UP000199286">
    <property type="component" value="Unassembled WGS sequence"/>
</dbReference>
<comment type="similarity">
    <text evidence="1">Belongs to the glycerophosphoryl diester phosphodiesterase family.</text>
</comment>
<feature type="chain" id="PRO_5011690745" description="glycerophosphodiester phosphodiesterase" evidence="7">
    <location>
        <begin position="20"/>
        <end position="416"/>
    </location>
</feature>
<keyword evidence="5" id="KW-0378">Hydrolase</keyword>
<dbReference type="EMBL" id="FNPF01000005">
    <property type="protein sequence ID" value="SDY27826.1"/>
    <property type="molecule type" value="Genomic_DNA"/>
</dbReference>
<dbReference type="EC" id="3.1.4.46" evidence="2"/>
<evidence type="ECO:0000256" key="1">
    <source>
        <dbReference type="ARBA" id="ARBA00007277"/>
    </source>
</evidence>
<dbReference type="Pfam" id="PF03009">
    <property type="entry name" value="GDPD"/>
    <property type="match status" value="1"/>
</dbReference>
<reference evidence="9 10" key="1">
    <citation type="submission" date="2016-10" db="EMBL/GenBank/DDBJ databases">
        <authorList>
            <person name="de Groot N.N."/>
        </authorList>
    </citation>
    <scope>NUCLEOTIDE SEQUENCE [LARGE SCALE GENOMIC DNA]</scope>
    <source>
        <strain evidence="9 10">DSM 26880</strain>
    </source>
</reference>
<feature type="domain" description="GP-PDE" evidence="8">
    <location>
        <begin position="67"/>
        <end position="389"/>
    </location>
</feature>
<evidence type="ECO:0000256" key="7">
    <source>
        <dbReference type="SAM" id="SignalP"/>
    </source>
</evidence>
<accession>A0A1H3IJ69</accession>
<evidence type="ECO:0000256" key="5">
    <source>
        <dbReference type="ARBA" id="ARBA00022801"/>
    </source>
</evidence>
<sequence>MNKFCMTAICALAAAPAFAESHMASDAMAKAGLTYGVRPAYLVSKMEDGPLKDELAACLGNTPERSAFSIGHRGAPLMFPEHTAESNMAAASMGAGILECDVTFTADKELVCRHAQNDLHTTTNIVVTDLAENCTTPFTPASGDTDASAECRTSDLTLAEFRTLEPKMDASDASATTAEEYLGGTADWRTDLYANDATLLTHAESIALFDSLGADFTPELKSPSVEMPFDGFSQEDYAQKMIDEYKDAGIDPSRVWPQSFNLDDVLYWIENEPEFGAQAVYLDDRYEASDEDEGAIDPMDASTFKPTMQELADMGVNYIAPPLWMLITLNDAGEMVPSVYAEQAQEAGLEIITWTLERSGPLASGGGWYFQSVSDAIDTDGDYFEVLDVLAQDVGVAGVFSDWPATTTFYANCKGL</sequence>
<dbReference type="CDD" id="cd08560">
    <property type="entry name" value="GDPD_EcGlpQ_like_1"/>
    <property type="match status" value="1"/>
</dbReference>
<evidence type="ECO:0000259" key="8">
    <source>
        <dbReference type="PROSITE" id="PS51704"/>
    </source>
</evidence>
<dbReference type="PROSITE" id="PS51704">
    <property type="entry name" value="GP_PDE"/>
    <property type="match status" value="1"/>
</dbReference>
<evidence type="ECO:0000313" key="9">
    <source>
        <dbReference type="EMBL" id="SDY27826.1"/>
    </source>
</evidence>
<evidence type="ECO:0000313" key="10">
    <source>
        <dbReference type="Proteomes" id="UP000199286"/>
    </source>
</evidence>
<proteinExistence type="inferred from homology"/>
<dbReference type="InterPro" id="IPR017946">
    <property type="entry name" value="PLC-like_Pdiesterase_TIM-brl"/>
</dbReference>
<organism evidence="9 10">
    <name type="scientific">Citreimonas salinaria</name>
    <dbReference type="NCBI Taxonomy" id="321339"/>
    <lineage>
        <taxon>Bacteria</taxon>
        <taxon>Pseudomonadati</taxon>
        <taxon>Pseudomonadota</taxon>
        <taxon>Alphaproteobacteria</taxon>
        <taxon>Rhodobacterales</taxon>
        <taxon>Roseobacteraceae</taxon>
        <taxon>Citreimonas</taxon>
    </lineage>
</organism>
<keyword evidence="10" id="KW-1185">Reference proteome</keyword>
<dbReference type="InterPro" id="IPR030395">
    <property type="entry name" value="GP_PDE_dom"/>
</dbReference>
<dbReference type="STRING" id="321339.SAMN05444340_105106"/>
<feature type="signal peptide" evidence="7">
    <location>
        <begin position="1"/>
        <end position="19"/>
    </location>
</feature>
<dbReference type="PANTHER" id="PTHR43620:SF7">
    <property type="entry name" value="GLYCEROPHOSPHODIESTER PHOSPHODIESTERASE GDPD5-RELATED"/>
    <property type="match status" value="1"/>
</dbReference>